<dbReference type="InterPro" id="IPR000232">
    <property type="entry name" value="HSF_DNA-bd"/>
</dbReference>
<dbReference type="OrthoDB" id="60033at2759"/>
<dbReference type="Gene3D" id="1.10.10.10">
    <property type="entry name" value="Winged helix-like DNA-binding domain superfamily/Winged helix DNA-binding domain"/>
    <property type="match status" value="1"/>
</dbReference>
<dbReference type="InterPro" id="IPR036390">
    <property type="entry name" value="WH_DNA-bd_sf"/>
</dbReference>
<reference evidence="7 8" key="1">
    <citation type="submission" date="2019-03" db="EMBL/GenBank/DDBJ databases">
        <title>Rhodosporidium diobovatum UCD-FST 08-225 genome sequencing, assembly, and annotation.</title>
        <authorList>
            <person name="Fakankun I.U."/>
            <person name="Fristensky B."/>
            <person name="Levin D.B."/>
        </authorList>
    </citation>
    <scope>NUCLEOTIDE SEQUENCE [LARGE SCALE GENOMIC DNA]</scope>
    <source>
        <strain evidence="7 8">UCD-FST 08-225</strain>
    </source>
</reference>
<keyword evidence="2" id="KW-0238">DNA-binding</keyword>
<dbReference type="GO" id="GO:0003700">
    <property type="term" value="F:DNA-binding transcription factor activity"/>
    <property type="evidence" value="ECO:0007669"/>
    <property type="project" value="InterPro"/>
</dbReference>
<evidence type="ECO:0000313" key="7">
    <source>
        <dbReference type="EMBL" id="TNY17828.1"/>
    </source>
</evidence>
<dbReference type="SMART" id="SM00415">
    <property type="entry name" value="HSF"/>
    <property type="match status" value="1"/>
</dbReference>
<proteinExistence type="inferred from homology"/>
<dbReference type="PANTHER" id="PTHR10015:SF206">
    <property type="entry name" value="HSF-TYPE DNA-BINDING DOMAIN-CONTAINING PROTEIN"/>
    <property type="match status" value="1"/>
</dbReference>
<protein>
    <recommendedName>
        <fullName evidence="6">HSF-type DNA-binding domain-containing protein</fullName>
    </recommendedName>
</protein>
<name>A0A5C5FLX4_9BASI</name>
<dbReference type="EMBL" id="SOZI01000173">
    <property type="protein sequence ID" value="TNY17828.1"/>
    <property type="molecule type" value="Genomic_DNA"/>
</dbReference>
<feature type="domain" description="HSF-type DNA-binding" evidence="6">
    <location>
        <begin position="137"/>
        <end position="233"/>
    </location>
</feature>
<feature type="compositionally biased region" description="Low complexity" evidence="5">
    <location>
        <begin position="265"/>
        <end position="276"/>
    </location>
</feature>
<dbReference type="SUPFAM" id="SSF46785">
    <property type="entry name" value="Winged helix' DNA-binding domain"/>
    <property type="match status" value="1"/>
</dbReference>
<dbReference type="InterPro" id="IPR036388">
    <property type="entry name" value="WH-like_DNA-bd_sf"/>
</dbReference>
<evidence type="ECO:0000313" key="8">
    <source>
        <dbReference type="Proteomes" id="UP000311382"/>
    </source>
</evidence>
<evidence type="ECO:0000256" key="2">
    <source>
        <dbReference type="ARBA" id="ARBA00023125"/>
    </source>
</evidence>
<comment type="similarity">
    <text evidence="4">Belongs to the HSF family.</text>
</comment>
<dbReference type="GO" id="GO:0043565">
    <property type="term" value="F:sequence-specific DNA binding"/>
    <property type="evidence" value="ECO:0007669"/>
    <property type="project" value="InterPro"/>
</dbReference>
<dbReference type="PANTHER" id="PTHR10015">
    <property type="entry name" value="HEAT SHOCK TRANSCRIPTION FACTOR"/>
    <property type="match status" value="1"/>
</dbReference>
<accession>A0A5C5FLX4</accession>
<evidence type="ECO:0000256" key="5">
    <source>
        <dbReference type="SAM" id="MobiDB-lite"/>
    </source>
</evidence>
<dbReference type="GO" id="GO:0005634">
    <property type="term" value="C:nucleus"/>
    <property type="evidence" value="ECO:0007669"/>
    <property type="project" value="UniProtKB-SubCell"/>
</dbReference>
<dbReference type="Proteomes" id="UP000311382">
    <property type="component" value="Unassembled WGS sequence"/>
</dbReference>
<comment type="subcellular location">
    <subcellularLocation>
        <location evidence="1">Nucleus</location>
    </subcellularLocation>
</comment>
<keyword evidence="8" id="KW-1185">Reference proteome</keyword>
<feature type="region of interest" description="Disordered" evidence="5">
    <location>
        <begin position="228"/>
        <end position="299"/>
    </location>
</feature>
<evidence type="ECO:0000256" key="4">
    <source>
        <dbReference type="RuleBase" id="RU004020"/>
    </source>
</evidence>
<gene>
    <name evidence="7" type="ORF">DMC30DRAFT_89841</name>
</gene>
<feature type="region of interest" description="Disordered" evidence="5">
    <location>
        <begin position="1"/>
        <end position="106"/>
    </location>
</feature>
<organism evidence="7 8">
    <name type="scientific">Rhodotorula diobovata</name>
    <dbReference type="NCBI Taxonomy" id="5288"/>
    <lineage>
        <taxon>Eukaryota</taxon>
        <taxon>Fungi</taxon>
        <taxon>Dikarya</taxon>
        <taxon>Basidiomycota</taxon>
        <taxon>Pucciniomycotina</taxon>
        <taxon>Microbotryomycetes</taxon>
        <taxon>Sporidiobolales</taxon>
        <taxon>Sporidiobolaceae</taxon>
        <taxon>Rhodotorula</taxon>
    </lineage>
</organism>
<evidence type="ECO:0000259" key="6">
    <source>
        <dbReference type="SMART" id="SM00415"/>
    </source>
</evidence>
<evidence type="ECO:0000256" key="3">
    <source>
        <dbReference type="ARBA" id="ARBA00023242"/>
    </source>
</evidence>
<comment type="caution">
    <text evidence="7">The sequence shown here is derived from an EMBL/GenBank/DDBJ whole genome shotgun (WGS) entry which is preliminary data.</text>
</comment>
<dbReference type="AlphaFoldDB" id="A0A5C5FLX4"/>
<feature type="compositionally biased region" description="Polar residues" evidence="5">
    <location>
        <begin position="69"/>
        <end position="89"/>
    </location>
</feature>
<evidence type="ECO:0000256" key="1">
    <source>
        <dbReference type="ARBA" id="ARBA00004123"/>
    </source>
</evidence>
<sequence length="663" mass="71007">MGERPKLSVSTSSPTARPVSRTAAAGDERAGSLPVSPVSPSATKTRQDRAATGKPDLAGTMLLAREPGPSSTRGKSARTSPAPHSTTPHAATGQGRKRRRVTQRRYSEDRWAGYLQAEGVHNGDASPPAGQDWKVKQPASFIEKLYDMLASDSLQEWVHFTPNGDSFLIPDTDSFSKNVLPLFFPKPNFPSFMRAVHGWGFTRTQRGQKAYEIFAPACFRRGQPGLLAQAKRKGSMSAGQHRPRPGNTSGGVGNGNASHRQLGEATPHARSAAPATPASPPPSRTLSAISANPPRPAKGYVVEAGLDETDKQRADESAKRGDPLELTVRSDCVEHDERDALRGQVEQRESDCVRLSKQLLEIRQRLKSTVKLCQELKNLVEELSGTDYTRAFPDFVFDERFCDPAVLLAVVRADYRSANAAWPSPDSPAESALVTQDARLPRTRSNYTLEERSGWQPVEPPSFPPTQDVAHELFFSAAPASHLAVSAPRWPAQHASLPIPSATADGSFVDELPPRDDFPSLHPLSFADAHPPLAQPSFVYPWAAPSAVDNAAPPRSHAVTFSPFDDAQVAHVAHAALEAEGSHAFAGAVGLDGGCWGAGEMSWEAEEGAHDAAFGGGFAMDPAQVLLVPACEGVAPRIPPYGAPASDADYLAQSSLYRACSAA</sequence>
<dbReference type="STRING" id="5288.A0A5C5FLX4"/>
<keyword evidence="3" id="KW-0539">Nucleus</keyword>
<dbReference type="Pfam" id="PF00447">
    <property type="entry name" value="HSF_DNA-bind"/>
    <property type="match status" value="1"/>
</dbReference>